<dbReference type="PANTHER" id="PTHR14199">
    <property type="entry name" value="NEUROBLASTOMA BREAKPOINT FAMILY MEMBER 6-LIKE PROTEIN"/>
    <property type="match status" value="1"/>
</dbReference>
<dbReference type="InterPro" id="IPR010630">
    <property type="entry name" value="Olduvai_dom"/>
</dbReference>
<sequence>MCLGFFSPVPDSTSSATHVSMVVYAGPWSSKKAEMNTLEINEKLRPQRTENKHQFLNTKEKYLVTQVAYFLTKGQNSYNYEECKDLLKSMLRDELQLKEEKLAEQLGQAEELRQYKVLVQSQERELSQLREKLRKGRNASRALNQHLQALLTPDEPATSPGWDLQEQLAEGCRLAQHLVRKLTPENGEDEDEDVNVEETEKVQESRAPREVQKAEEKEEPEDSLEEYSIACSNSHGPCESNQPHSNTKITFEEDQVNSCLIDSSSHDEWEDAVSIIPENESDHEEEEEKGPVSPRNLQESEEEEALQESWDEGYSTPSIPPDMSASYQSYSSTFHSLEEQQVDLALDVGRHWCDEVKKEDQEATGPRLNRELLDEKEPEVLQDSLDRFYSTPCGYLELPDLCQPYRNAFYSLEEEHFGLALDMDRITKEEEEEDQGPPCPRLSRELLGVVEPEVLQDSLDRCYSTPYSYLELPDSCHPQGSSLYSLEEQHVGFSLGVDEIEKYQEGEEDQNPPCPRLNGVLMEAGEPEVLQDSLNGCYWTPSSYFQLPDSFQHYTSGFYSLEEQHVSLALDVDNGFVTLTVIRFHLGFQMGVLFPH</sequence>
<dbReference type="PROSITE" id="PS51316">
    <property type="entry name" value="ODV"/>
    <property type="match status" value="5"/>
</dbReference>
<dbReference type="SMART" id="SM01148">
    <property type="entry name" value="DUF1220"/>
    <property type="match status" value="5"/>
</dbReference>
<keyword evidence="7" id="KW-1185">Reference proteome</keyword>
<reference evidence="6" key="2">
    <citation type="submission" date="2025-08" db="UniProtKB">
        <authorList>
            <consortium name="Ensembl"/>
        </authorList>
    </citation>
    <scope>IDENTIFICATION</scope>
</reference>
<protein>
    <recommendedName>
        <fullName evidence="5">Olduvai domain-containing protein</fullName>
    </recommendedName>
</protein>
<feature type="compositionally biased region" description="Basic and acidic residues" evidence="4">
    <location>
        <begin position="198"/>
        <end position="216"/>
    </location>
</feature>
<dbReference type="Proteomes" id="UP000233100">
    <property type="component" value="Chromosome 1"/>
</dbReference>
<organism evidence="6 7">
    <name type="scientific">Macaca fascicularis</name>
    <name type="common">Crab-eating macaque</name>
    <name type="synonym">Cynomolgus monkey</name>
    <dbReference type="NCBI Taxonomy" id="9541"/>
    <lineage>
        <taxon>Eukaryota</taxon>
        <taxon>Metazoa</taxon>
        <taxon>Chordata</taxon>
        <taxon>Craniata</taxon>
        <taxon>Vertebrata</taxon>
        <taxon>Euteleostomi</taxon>
        <taxon>Mammalia</taxon>
        <taxon>Eutheria</taxon>
        <taxon>Euarchontoglires</taxon>
        <taxon>Primates</taxon>
        <taxon>Haplorrhini</taxon>
        <taxon>Catarrhini</taxon>
        <taxon>Cercopithecidae</taxon>
        <taxon>Cercopithecinae</taxon>
        <taxon>Macaca</taxon>
    </lineage>
</organism>
<evidence type="ECO:0000256" key="3">
    <source>
        <dbReference type="SAM" id="Coils"/>
    </source>
</evidence>
<evidence type="ECO:0000259" key="5">
    <source>
        <dbReference type="PROSITE" id="PS51316"/>
    </source>
</evidence>
<feature type="domain" description="Olduvai" evidence="5">
    <location>
        <begin position="185"/>
        <end position="277"/>
    </location>
</feature>
<feature type="compositionally biased region" description="Acidic residues" evidence="4">
    <location>
        <begin position="299"/>
        <end position="311"/>
    </location>
</feature>
<feature type="domain" description="Olduvai" evidence="5">
    <location>
        <begin position="369"/>
        <end position="421"/>
    </location>
</feature>
<feature type="domain" description="Olduvai" evidence="5">
    <location>
        <begin position="422"/>
        <end position="515"/>
    </location>
</feature>
<evidence type="ECO:0000256" key="1">
    <source>
        <dbReference type="ARBA" id="ARBA00023054"/>
    </source>
</evidence>
<feature type="region of interest" description="Disordered" evidence="4">
    <location>
        <begin position="278"/>
        <end position="326"/>
    </location>
</feature>
<feature type="coiled-coil region" evidence="3">
    <location>
        <begin position="88"/>
        <end position="139"/>
    </location>
</feature>
<reference evidence="6" key="3">
    <citation type="submission" date="2025-09" db="UniProtKB">
        <authorList>
            <consortium name="Ensembl"/>
        </authorList>
    </citation>
    <scope>IDENTIFICATION</scope>
</reference>
<dbReference type="Bgee" id="ENSMFAG00000034507">
    <property type="expression patterns" value="Expressed in cerebellum and 9 other cell types or tissues"/>
</dbReference>
<dbReference type="Ensembl" id="ENSMFAT00000076848.1">
    <property type="protein sequence ID" value="ENSMFAP00000050252.1"/>
    <property type="gene ID" value="ENSMFAG00000034507.2"/>
</dbReference>
<proteinExistence type="inferred from homology"/>
<dbReference type="Pfam" id="PF06758">
    <property type="entry name" value="Olduvai"/>
    <property type="match status" value="5"/>
</dbReference>
<accession>A0A7N9CGZ2</accession>
<comment type="similarity">
    <text evidence="2">Belongs to the NBPF family.</text>
</comment>
<dbReference type="GeneTree" id="ENSGT00420000029746"/>
<dbReference type="InterPro" id="IPR055306">
    <property type="entry name" value="NBPF"/>
</dbReference>
<dbReference type="PANTHER" id="PTHR14199:SF45">
    <property type="entry name" value="NEUROBLASTOMA BREAKPOINT FAMILY MEMBER 3"/>
    <property type="match status" value="1"/>
</dbReference>
<feature type="compositionally biased region" description="Acidic residues" evidence="4">
    <location>
        <begin position="279"/>
        <end position="288"/>
    </location>
</feature>
<evidence type="ECO:0000313" key="7">
    <source>
        <dbReference type="Proteomes" id="UP000233100"/>
    </source>
</evidence>
<dbReference type="AlphaFoldDB" id="A0A7N9CGZ2"/>
<feature type="domain" description="Olduvai" evidence="5">
    <location>
        <begin position="278"/>
        <end position="366"/>
    </location>
</feature>
<feature type="region of interest" description="Disordered" evidence="4">
    <location>
        <begin position="182"/>
        <end position="226"/>
    </location>
</feature>
<evidence type="ECO:0000256" key="2">
    <source>
        <dbReference type="ARBA" id="ARBA00038417"/>
    </source>
</evidence>
<feature type="compositionally biased region" description="Acidic residues" evidence="4">
    <location>
        <begin position="186"/>
        <end position="197"/>
    </location>
</feature>
<keyword evidence="1 3" id="KW-0175">Coiled coil</keyword>
<reference evidence="6 7" key="1">
    <citation type="submission" date="2013-03" db="EMBL/GenBank/DDBJ databases">
        <authorList>
            <person name="Warren W."/>
            <person name="Wilson R.K."/>
        </authorList>
    </citation>
    <scope>NUCLEOTIDE SEQUENCE</scope>
</reference>
<evidence type="ECO:0000256" key="4">
    <source>
        <dbReference type="SAM" id="MobiDB-lite"/>
    </source>
</evidence>
<feature type="domain" description="Olduvai" evidence="5">
    <location>
        <begin position="518"/>
        <end position="596"/>
    </location>
</feature>
<name>A0A7N9CGZ2_MACFA</name>
<evidence type="ECO:0000313" key="6">
    <source>
        <dbReference type="Ensembl" id="ENSMFAP00000050252.1"/>
    </source>
</evidence>